<dbReference type="Proteomes" id="UP000886523">
    <property type="component" value="Unassembled WGS sequence"/>
</dbReference>
<sequence>MSSGTTRASGSVSPGDQSVGAMVRQDTVPKSPHKTHSRKRVREEKDGEASVSPKKGKGKAPAENEDYSVGMKEGTPSTPRMSPEAGRTTVATEAGQSVYIRVRRALLLPEPTPDTNLPPAGPPPTGHLYLIKGTFEDIGRYAHATVD</sequence>
<dbReference type="AlphaFoldDB" id="A0A9P6B5P5"/>
<feature type="region of interest" description="Disordered" evidence="1">
    <location>
        <begin position="1"/>
        <end position="93"/>
    </location>
</feature>
<keyword evidence="3" id="KW-1185">Reference proteome</keyword>
<accession>A0A9P6B5P5</accession>
<proteinExistence type="predicted"/>
<reference evidence="2" key="1">
    <citation type="journal article" date="2020" name="Nat. Commun.">
        <title>Large-scale genome sequencing of mycorrhizal fungi provides insights into the early evolution of symbiotic traits.</title>
        <authorList>
            <person name="Miyauchi S."/>
            <person name="Kiss E."/>
            <person name="Kuo A."/>
            <person name="Drula E."/>
            <person name="Kohler A."/>
            <person name="Sanchez-Garcia M."/>
            <person name="Morin E."/>
            <person name="Andreopoulos B."/>
            <person name="Barry K.W."/>
            <person name="Bonito G."/>
            <person name="Buee M."/>
            <person name="Carver A."/>
            <person name="Chen C."/>
            <person name="Cichocki N."/>
            <person name="Clum A."/>
            <person name="Culley D."/>
            <person name="Crous P.W."/>
            <person name="Fauchery L."/>
            <person name="Girlanda M."/>
            <person name="Hayes R.D."/>
            <person name="Keri Z."/>
            <person name="LaButti K."/>
            <person name="Lipzen A."/>
            <person name="Lombard V."/>
            <person name="Magnuson J."/>
            <person name="Maillard F."/>
            <person name="Murat C."/>
            <person name="Nolan M."/>
            <person name="Ohm R.A."/>
            <person name="Pangilinan J."/>
            <person name="Pereira M.F."/>
            <person name="Perotto S."/>
            <person name="Peter M."/>
            <person name="Pfister S."/>
            <person name="Riley R."/>
            <person name="Sitrit Y."/>
            <person name="Stielow J.B."/>
            <person name="Szollosi G."/>
            <person name="Zifcakova L."/>
            <person name="Stursova M."/>
            <person name="Spatafora J.W."/>
            <person name="Tedersoo L."/>
            <person name="Vaario L.M."/>
            <person name="Yamada A."/>
            <person name="Yan M."/>
            <person name="Wang P."/>
            <person name="Xu J."/>
            <person name="Bruns T."/>
            <person name="Baldrian P."/>
            <person name="Vilgalys R."/>
            <person name="Dunand C."/>
            <person name="Henrissat B."/>
            <person name="Grigoriev I.V."/>
            <person name="Hibbett D."/>
            <person name="Nagy L.G."/>
            <person name="Martin F.M."/>
        </authorList>
    </citation>
    <scope>NUCLEOTIDE SEQUENCE</scope>
    <source>
        <strain evidence="2">UP504</strain>
    </source>
</reference>
<evidence type="ECO:0000256" key="1">
    <source>
        <dbReference type="SAM" id="MobiDB-lite"/>
    </source>
</evidence>
<feature type="compositionally biased region" description="Basic residues" evidence="1">
    <location>
        <begin position="31"/>
        <end position="40"/>
    </location>
</feature>
<comment type="caution">
    <text evidence="2">The sequence shown here is derived from an EMBL/GenBank/DDBJ whole genome shotgun (WGS) entry which is preliminary data.</text>
</comment>
<gene>
    <name evidence="2" type="ORF">BS47DRAFT_1482927</name>
</gene>
<dbReference type="EMBL" id="MU128928">
    <property type="protein sequence ID" value="KAF9517979.1"/>
    <property type="molecule type" value="Genomic_DNA"/>
</dbReference>
<name>A0A9P6B5P5_9AGAM</name>
<feature type="compositionally biased region" description="Polar residues" evidence="1">
    <location>
        <begin position="1"/>
        <end position="16"/>
    </location>
</feature>
<organism evidence="2 3">
    <name type="scientific">Hydnum rufescens UP504</name>
    <dbReference type="NCBI Taxonomy" id="1448309"/>
    <lineage>
        <taxon>Eukaryota</taxon>
        <taxon>Fungi</taxon>
        <taxon>Dikarya</taxon>
        <taxon>Basidiomycota</taxon>
        <taxon>Agaricomycotina</taxon>
        <taxon>Agaricomycetes</taxon>
        <taxon>Cantharellales</taxon>
        <taxon>Hydnaceae</taxon>
        <taxon>Hydnum</taxon>
    </lineage>
</organism>
<protein>
    <submittedName>
        <fullName evidence="2">Uncharacterized protein</fullName>
    </submittedName>
</protein>
<evidence type="ECO:0000313" key="2">
    <source>
        <dbReference type="EMBL" id="KAF9517979.1"/>
    </source>
</evidence>
<evidence type="ECO:0000313" key="3">
    <source>
        <dbReference type="Proteomes" id="UP000886523"/>
    </source>
</evidence>